<dbReference type="EMBL" id="JAUKUD010000002">
    <property type="protein sequence ID" value="KAK0750774.1"/>
    <property type="molecule type" value="Genomic_DNA"/>
</dbReference>
<name>A0AA40F486_9PEZI</name>
<organism evidence="3 4">
    <name type="scientific">Schizothecium vesticola</name>
    <dbReference type="NCBI Taxonomy" id="314040"/>
    <lineage>
        <taxon>Eukaryota</taxon>
        <taxon>Fungi</taxon>
        <taxon>Dikarya</taxon>
        <taxon>Ascomycota</taxon>
        <taxon>Pezizomycotina</taxon>
        <taxon>Sordariomycetes</taxon>
        <taxon>Sordariomycetidae</taxon>
        <taxon>Sordariales</taxon>
        <taxon>Schizotheciaceae</taxon>
        <taxon>Schizothecium</taxon>
    </lineage>
</organism>
<dbReference type="Proteomes" id="UP001172155">
    <property type="component" value="Unassembled WGS sequence"/>
</dbReference>
<evidence type="ECO:0000256" key="1">
    <source>
        <dbReference type="SAM" id="MobiDB-lite"/>
    </source>
</evidence>
<evidence type="ECO:0000313" key="4">
    <source>
        <dbReference type="Proteomes" id="UP001172155"/>
    </source>
</evidence>
<feature type="compositionally biased region" description="Basic and acidic residues" evidence="1">
    <location>
        <begin position="67"/>
        <end position="100"/>
    </location>
</feature>
<feature type="region of interest" description="Disordered" evidence="1">
    <location>
        <begin position="1"/>
        <end position="187"/>
    </location>
</feature>
<feature type="compositionally biased region" description="Basic and acidic residues" evidence="1">
    <location>
        <begin position="11"/>
        <end position="47"/>
    </location>
</feature>
<feature type="compositionally biased region" description="Low complexity" evidence="1">
    <location>
        <begin position="255"/>
        <end position="278"/>
    </location>
</feature>
<reference evidence="3" key="1">
    <citation type="submission" date="2023-06" db="EMBL/GenBank/DDBJ databases">
        <title>Genome-scale phylogeny and comparative genomics of the fungal order Sordariales.</title>
        <authorList>
            <consortium name="Lawrence Berkeley National Laboratory"/>
            <person name="Hensen N."/>
            <person name="Bonometti L."/>
            <person name="Westerberg I."/>
            <person name="Brannstrom I.O."/>
            <person name="Guillou S."/>
            <person name="Cros-Aarteil S."/>
            <person name="Calhoun S."/>
            <person name="Haridas S."/>
            <person name="Kuo A."/>
            <person name="Mondo S."/>
            <person name="Pangilinan J."/>
            <person name="Riley R."/>
            <person name="LaButti K."/>
            <person name="Andreopoulos B."/>
            <person name="Lipzen A."/>
            <person name="Chen C."/>
            <person name="Yanf M."/>
            <person name="Daum C."/>
            <person name="Ng V."/>
            <person name="Clum A."/>
            <person name="Steindorff A."/>
            <person name="Ohm R."/>
            <person name="Martin F."/>
            <person name="Silar P."/>
            <person name="Natvig D."/>
            <person name="Lalanne C."/>
            <person name="Gautier V."/>
            <person name="Ament-velasquez S.L."/>
            <person name="Kruys A."/>
            <person name="Hutchinson M.I."/>
            <person name="Powell A.J."/>
            <person name="Barry K."/>
            <person name="Miller A.N."/>
            <person name="Grigoriev I.V."/>
            <person name="Debuchy R."/>
            <person name="Gladieux P."/>
            <person name="Thoren M.H."/>
            <person name="Johannesson H."/>
        </authorList>
    </citation>
    <scope>NUCLEOTIDE SEQUENCE</scope>
    <source>
        <strain evidence="3">SMH3187-1</strain>
    </source>
</reference>
<accession>A0AA40F486</accession>
<sequence length="587" mass="66908">MDARSSGPELRGPDRNGRWDRDRFFHEQDRDSRDRGGRFEEDRRSRFEEDESYYRRAPAPAPAPAREASERPRRRFVDEHDVAVRERSEVNYHDGPEFLRRRPSPPGSEIDRRIFYKRESQRVRSPSPPRPQRPGQMVRRQSSLDTFDRKPTRYHEREYSPPRRGGDFRAPPYQPIPLPRSKALPPPRVYAERDFYEEIEVSDTHRHGDDDFHEHPEKVRERVLEKEVVHTRRRRSVSRSSRAHHHSRSRRSRSRSSSSSSSSGGTSLTATTRTTKTTAEYPKKGKTRIPSRLVSKRALIDLGYPFVEEGNVVIVQKALGQQNIDDLLKLSEEYKKSSPIQPSFPPTFTHPRPGELEIMAARSSAGDVFEERIVEERHTEYANVAPPRDHVEFTQQHPSGALVVTATPPPPAPVFMAAPQPTPQYVATQPPAAVQYAPQPTAVQYAPEPTVKFARTAMVRDTSPARSYTTTSYESTASYGTTTTGTSSTVTGPVIVDAYPPQHHHHQALVPVGGHEIVLPRRRSRSRHHSRHGSRDLIRAERLSTGELVLYEEEVEHVEPTRGGVRIEKDKRGPPPSLMRAMLATLT</sequence>
<feature type="compositionally biased region" description="Basic and acidic residues" evidence="1">
    <location>
        <begin position="202"/>
        <end position="230"/>
    </location>
</feature>
<dbReference type="AlphaFoldDB" id="A0AA40F486"/>
<feature type="compositionally biased region" description="Pro residues" evidence="1">
    <location>
        <begin position="172"/>
        <end position="187"/>
    </location>
</feature>
<dbReference type="InterPro" id="IPR058348">
    <property type="entry name" value="DUF8035"/>
</dbReference>
<protein>
    <recommendedName>
        <fullName evidence="2">DUF8035 domain-containing protein</fullName>
    </recommendedName>
</protein>
<proteinExistence type="predicted"/>
<evidence type="ECO:0000313" key="3">
    <source>
        <dbReference type="EMBL" id="KAK0750774.1"/>
    </source>
</evidence>
<feature type="compositionally biased region" description="Basic residues" evidence="1">
    <location>
        <begin position="231"/>
        <end position="254"/>
    </location>
</feature>
<dbReference type="Pfam" id="PF26118">
    <property type="entry name" value="DUF8035"/>
    <property type="match status" value="1"/>
</dbReference>
<keyword evidence="4" id="KW-1185">Reference proteome</keyword>
<feature type="domain" description="DUF8035" evidence="2">
    <location>
        <begin position="283"/>
        <end position="336"/>
    </location>
</feature>
<feature type="compositionally biased region" description="Basic and acidic residues" evidence="1">
    <location>
        <begin position="109"/>
        <end position="122"/>
    </location>
</feature>
<evidence type="ECO:0000259" key="2">
    <source>
        <dbReference type="Pfam" id="PF26118"/>
    </source>
</evidence>
<feature type="region of interest" description="Disordered" evidence="1">
    <location>
        <begin position="202"/>
        <end position="287"/>
    </location>
</feature>
<comment type="caution">
    <text evidence="3">The sequence shown here is derived from an EMBL/GenBank/DDBJ whole genome shotgun (WGS) entry which is preliminary data.</text>
</comment>
<gene>
    <name evidence="3" type="ORF">B0T18DRAFT_401016</name>
</gene>
<feature type="compositionally biased region" description="Basic and acidic residues" evidence="1">
    <location>
        <begin position="146"/>
        <end position="167"/>
    </location>
</feature>